<gene>
    <name evidence="2" type="ORF">E2562_014242</name>
</gene>
<keyword evidence="3" id="KW-1185">Reference proteome</keyword>
<dbReference type="Proteomes" id="UP000479710">
    <property type="component" value="Unassembled WGS sequence"/>
</dbReference>
<name>A0A6G1BKF5_9ORYZ</name>
<dbReference type="AlphaFoldDB" id="A0A6G1BKF5"/>
<dbReference type="EMBL" id="SPHZ02000012">
    <property type="protein sequence ID" value="KAF0888430.1"/>
    <property type="molecule type" value="Genomic_DNA"/>
</dbReference>
<reference evidence="2 3" key="1">
    <citation type="submission" date="2019-11" db="EMBL/GenBank/DDBJ databases">
        <title>Whole genome sequence of Oryza granulata.</title>
        <authorList>
            <person name="Li W."/>
        </authorList>
    </citation>
    <scope>NUCLEOTIDE SEQUENCE [LARGE SCALE GENOMIC DNA]</scope>
    <source>
        <strain evidence="3">cv. Menghai</strain>
        <tissue evidence="2">Leaf</tissue>
    </source>
</reference>
<evidence type="ECO:0000256" key="1">
    <source>
        <dbReference type="SAM" id="MobiDB-lite"/>
    </source>
</evidence>
<comment type="caution">
    <text evidence="2">The sequence shown here is derived from an EMBL/GenBank/DDBJ whole genome shotgun (WGS) entry which is preliminary data.</text>
</comment>
<feature type="compositionally biased region" description="Basic and acidic residues" evidence="1">
    <location>
        <begin position="7"/>
        <end position="35"/>
    </location>
</feature>
<evidence type="ECO:0000313" key="3">
    <source>
        <dbReference type="Proteomes" id="UP000479710"/>
    </source>
</evidence>
<feature type="region of interest" description="Disordered" evidence="1">
    <location>
        <begin position="54"/>
        <end position="96"/>
    </location>
</feature>
<organism evidence="2 3">
    <name type="scientific">Oryza meyeriana var. granulata</name>
    <dbReference type="NCBI Taxonomy" id="110450"/>
    <lineage>
        <taxon>Eukaryota</taxon>
        <taxon>Viridiplantae</taxon>
        <taxon>Streptophyta</taxon>
        <taxon>Embryophyta</taxon>
        <taxon>Tracheophyta</taxon>
        <taxon>Spermatophyta</taxon>
        <taxon>Magnoliopsida</taxon>
        <taxon>Liliopsida</taxon>
        <taxon>Poales</taxon>
        <taxon>Poaceae</taxon>
        <taxon>BOP clade</taxon>
        <taxon>Oryzoideae</taxon>
        <taxon>Oryzeae</taxon>
        <taxon>Oryzinae</taxon>
        <taxon>Oryza</taxon>
        <taxon>Oryza meyeriana</taxon>
    </lineage>
</organism>
<feature type="region of interest" description="Disordered" evidence="1">
    <location>
        <begin position="1"/>
        <end position="40"/>
    </location>
</feature>
<proteinExistence type="predicted"/>
<protein>
    <submittedName>
        <fullName evidence="2">Uncharacterized protein</fullName>
    </submittedName>
</protein>
<accession>A0A6G1BKF5</accession>
<evidence type="ECO:0000313" key="2">
    <source>
        <dbReference type="EMBL" id="KAF0888430.1"/>
    </source>
</evidence>
<sequence length="96" mass="10137">MASVSARGEEAGDGRGKVMERNEEGEVGHAPRKTQEDDDRLSAVVRACIARLTSGPVRSAMERRLASGPGRELGFGSDNSSPDRKEGPKGIGQVTT</sequence>